<keyword evidence="5 6" id="KW-0472">Membrane</keyword>
<organism evidence="7 8">
    <name type="scientific">Mangrovactinospora gilvigrisea</name>
    <dbReference type="NCBI Taxonomy" id="1428644"/>
    <lineage>
        <taxon>Bacteria</taxon>
        <taxon>Bacillati</taxon>
        <taxon>Actinomycetota</taxon>
        <taxon>Actinomycetes</taxon>
        <taxon>Kitasatosporales</taxon>
        <taxon>Streptomycetaceae</taxon>
        <taxon>Mangrovactinospora</taxon>
    </lineage>
</organism>
<reference evidence="7 8" key="1">
    <citation type="submission" date="2016-10" db="EMBL/GenBank/DDBJ databases">
        <title>Genome sequence of Streptomyces gilvigriseus MUSC 26.</title>
        <authorList>
            <person name="Lee L.-H."/>
            <person name="Ser H.-L."/>
        </authorList>
    </citation>
    <scope>NUCLEOTIDE SEQUENCE [LARGE SCALE GENOMIC DNA]</scope>
    <source>
        <strain evidence="7 8">MUSC 26</strain>
    </source>
</reference>
<dbReference type="EMBL" id="MLCF01000156">
    <property type="protein sequence ID" value="OIV35411.1"/>
    <property type="molecule type" value="Genomic_DNA"/>
</dbReference>
<feature type="transmembrane region" description="Helical" evidence="6">
    <location>
        <begin position="336"/>
        <end position="355"/>
    </location>
</feature>
<dbReference type="CDD" id="cd06581">
    <property type="entry name" value="TM_PBP1_LivM_like"/>
    <property type="match status" value="1"/>
</dbReference>
<dbReference type="GO" id="GO:0015658">
    <property type="term" value="F:branched-chain amino acid transmembrane transporter activity"/>
    <property type="evidence" value="ECO:0007669"/>
    <property type="project" value="InterPro"/>
</dbReference>
<feature type="transmembrane region" description="Helical" evidence="6">
    <location>
        <begin position="32"/>
        <end position="49"/>
    </location>
</feature>
<keyword evidence="8" id="KW-1185">Reference proteome</keyword>
<dbReference type="RefSeq" id="WP_071658631.1">
    <property type="nucleotide sequence ID" value="NZ_MLCF01000156.1"/>
</dbReference>
<evidence type="ECO:0000256" key="6">
    <source>
        <dbReference type="SAM" id="Phobius"/>
    </source>
</evidence>
<evidence type="ECO:0000256" key="3">
    <source>
        <dbReference type="ARBA" id="ARBA00022692"/>
    </source>
</evidence>
<evidence type="ECO:0000313" key="7">
    <source>
        <dbReference type="EMBL" id="OIV35411.1"/>
    </source>
</evidence>
<feature type="transmembrane region" description="Helical" evidence="6">
    <location>
        <begin position="412"/>
        <end position="431"/>
    </location>
</feature>
<dbReference type="OrthoDB" id="9814461at2"/>
<dbReference type="PANTHER" id="PTHR30482">
    <property type="entry name" value="HIGH-AFFINITY BRANCHED-CHAIN AMINO ACID TRANSPORT SYSTEM PERMEASE"/>
    <property type="match status" value="1"/>
</dbReference>
<feature type="transmembrane region" description="Helical" evidence="6">
    <location>
        <begin position="202"/>
        <end position="221"/>
    </location>
</feature>
<comment type="subcellular location">
    <subcellularLocation>
        <location evidence="1">Cell membrane</location>
        <topology evidence="1">Multi-pass membrane protein</topology>
    </subcellularLocation>
</comment>
<sequence length="461" mass="49184">MSGGTASEESFRRPKVDVARLRRDAWYRRPRWRRLLGFVVAGLALAVVTGPQGAGSTALMSSLKATFTSVPRLGVCVGIGVLLWAVREFGAPLRAPARTAQDGVARGVAPLRRFYAAGVWPKLAVGALVLLAGAVIPNLLSPTWQVVFVEQMGVYLLLAVGLNVVIGWAGLLDLGFVAFYAVGAYSVAFWTGSLPVQPPVVLNPFVVIPIAVLTCLAAGLLLGTPTLRLRGDYLAIVTLGFHEIVYLVAKNADGFTGGSRGTTKMIPHPSIHLFGLDYNWMFDPLPYWYLILAFTAILVVLFSRLENSRIGRAWTAVREDEVAAQASGLNTVRYKLMAFAIGASTSGLAGVVYASKVGFINPDNFPLLASILVLSYVIFGGMGSIAGVLVGTALLTLLPQWLKSYVPAEDRYMYLGGLLVAMMIFRPQGVIPSRRRQREIKLAESGVGGADATGAAGGTTS</sequence>
<dbReference type="AlphaFoldDB" id="A0A1J7B9T0"/>
<dbReference type="Proteomes" id="UP000243342">
    <property type="component" value="Unassembled WGS sequence"/>
</dbReference>
<dbReference type="Pfam" id="PF02653">
    <property type="entry name" value="BPD_transp_2"/>
    <property type="match status" value="1"/>
</dbReference>
<feature type="transmembrane region" description="Helical" evidence="6">
    <location>
        <begin position="367"/>
        <end position="400"/>
    </location>
</feature>
<dbReference type="STRING" id="1428644.BIV57_21710"/>
<keyword evidence="3 6" id="KW-0812">Transmembrane</keyword>
<dbReference type="GO" id="GO:0005886">
    <property type="term" value="C:plasma membrane"/>
    <property type="evidence" value="ECO:0007669"/>
    <property type="project" value="UniProtKB-SubCell"/>
</dbReference>
<evidence type="ECO:0000256" key="4">
    <source>
        <dbReference type="ARBA" id="ARBA00022989"/>
    </source>
</evidence>
<name>A0A1J7B9T0_9ACTN</name>
<protein>
    <submittedName>
        <fullName evidence="7">Branched-chain amino acid ABC transporter permease</fullName>
    </submittedName>
</protein>
<evidence type="ECO:0000256" key="2">
    <source>
        <dbReference type="ARBA" id="ARBA00022475"/>
    </source>
</evidence>
<proteinExistence type="predicted"/>
<feature type="transmembrane region" description="Helical" evidence="6">
    <location>
        <begin position="233"/>
        <end position="249"/>
    </location>
</feature>
<evidence type="ECO:0000256" key="5">
    <source>
        <dbReference type="ARBA" id="ARBA00023136"/>
    </source>
</evidence>
<feature type="transmembrane region" description="Helical" evidence="6">
    <location>
        <begin position="287"/>
        <end position="305"/>
    </location>
</feature>
<accession>A0A1J7B9T0</accession>
<keyword evidence="4 6" id="KW-1133">Transmembrane helix</keyword>
<evidence type="ECO:0000313" key="8">
    <source>
        <dbReference type="Proteomes" id="UP000243342"/>
    </source>
</evidence>
<feature type="transmembrane region" description="Helical" evidence="6">
    <location>
        <begin position="69"/>
        <end position="86"/>
    </location>
</feature>
<feature type="transmembrane region" description="Helical" evidence="6">
    <location>
        <begin position="152"/>
        <end position="171"/>
    </location>
</feature>
<keyword evidence="2" id="KW-1003">Cell membrane</keyword>
<dbReference type="InterPro" id="IPR043428">
    <property type="entry name" value="LivM-like"/>
</dbReference>
<feature type="transmembrane region" description="Helical" evidence="6">
    <location>
        <begin position="178"/>
        <end position="196"/>
    </location>
</feature>
<feature type="transmembrane region" description="Helical" evidence="6">
    <location>
        <begin position="119"/>
        <end position="140"/>
    </location>
</feature>
<dbReference type="PANTHER" id="PTHR30482:SF10">
    <property type="entry name" value="HIGH-AFFINITY BRANCHED-CHAIN AMINO ACID TRANSPORT PROTEIN BRAE"/>
    <property type="match status" value="1"/>
</dbReference>
<dbReference type="InterPro" id="IPR001851">
    <property type="entry name" value="ABC_transp_permease"/>
</dbReference>
<gene>
    <name evidence="7" type="ORF">BIV57_21710</name>
</gene>
<evidence type="ECO:0000256" key="1">
    <source>
        <dbReference type="ARBA" id="ARBA00004651"/>
    </source>
</evidence>
<comment type="caution">
    <text evidence="7">The sequence shown here is derived from an EMBL/GenBank/DDBJ whole genome shotgun (WGS) entry which is preliminary data.</text>
</comment>